<dbReference type="eggNOG" id="KOG4697">
    <property type="taxonomic scope" value="Eukaryota"/>
</dbReference>
<dbReference type="PANTHER" id="PTHR12952:SF0">
    <property type="entry name" value="PROTEIN SYS1 HOMOLOG"/>
    <property type="match status" value="1"/>
</dbReference>
<evidence type="ECO:0000256" key="8">
    <source>
        <dbReference type="ARBA" id="ARBA00023034"/>
    </source>
</evidence>
<dbReference type="GeneID" id="106298241"/>
<keyword evidence="9 10" id="KW-0472">Membrane</keyword>
<dbReference type="GO" id="GO:0005802">
    <property type="term" value="C:trans-Golgi network"/>
    <property type="evidence" value="ECO:0007669"/>
    <property type="project" value="TreeGrafter"/>
</dbReference>
<evidence type="ECO:0000256" key="7">
    <source>
        <dbReference type="ARBA" id="ARBA00022989"/>
    </source>
</evidence>
<keyword evidence="8" id="KW-0333">Golgi apparatus</keyword>
<dbReference type="RefSeq" id="XP_013589777.1">
    <property type="nucleotide sequence ID" value="XM_013734323.1"/>
</dbReference>
<comment type="similarity">
    <text evidence="2">Belongs to the SYS1 family.</text>
</comment>
<dbReference type="STRING" id="109376.A0A0D3CVJ1"/>
<reference evidence="11 12" key="1">
    <citation type="journal article" date="2014" name="Genome Biol.">
        <title>Transcriptome and methylome profiling reveals relics of genome dominance in the mesopolyploid Brassica oleracea.</title>
        <authorList>
            <person name="Parkin I.A."/>
            <person name="Koh C."/>
            <person name="Tang H."/>
            <person name="Robinson S.J."/>
            <person name="Kagale S."/>
            <person name="Clarke W.E."/>
            <person name="Town C.D."/>
            <person name="Nixon J."/>
            <person name="Krishnakumar V."/>
            <person name="Bidwell S.L."/>
            <person name="Denoeud F."/>
            <person name="Belcram H."/>
            <person name="Links M.G."/>
            <person name="Just J."/>
            <person name="Clarke C."/>
            <person name="Bender T."/>
            <person name="Huebert T."/>
            <person name="Mason A.S."/>
            <person name="Pires J.C."/>
            <person name="Barker G."/>
            <person name="Moore J."/>
            <person name="Walley P.G."/>
            <person name="Manoli S."/>
            <person name="Batley J."/>
            <person name="Edwards D."/>
            <person name="Nelson M.N."/>
            <person name="Wang X."/>
            <person name="Paterson A.H."/>
            <person name="King G."/>
            <person name="Bancroft I."/>
            <person name="Chalhoub B."/>
            <person name="Sharpe A.G."/>
        </authorList>
    </citation>
    <scope>NUCLEOTIDE SEQUENCE</scope>
    <source>
        <strain evidence="11 12">cv. TO1000</strain>
    </source>
</reference>
<keyword evidence="4" id="KW-0813">Transport</keyword>
<dbReference type="GO" id="GO:0005829">
    <property type="term" value="C:cytosol"/>
    <property type="evidence" value="ECO:0007669"/>
    <property type="project" value="GOC"/>
</dbReference>
<dbReference type="Gramene" id="Bo6g080070.1">
    <property type="protein sequence ID" value="Bo6g080070.1"/>
    <property type="gene ID" value="Bo6g080070"/>
</dbReference>
<keyword evidence="12" id="KW-1185">Reference proteome</keyword>
<feature type="transmembrane region" description="Helical" evidence="10">
    <location>
        <begin position="59"/>
        <end position="83"/>
    </location>
</feature>
<feature type="transmembrane region" description="Helical" evidence="10">
    <location>
        <begin position="116"/>
        <end position="136"/>
    </location>
</feature>
<dbReference type="Pfam" id="PF09801">
    <property type="entry name" value="SYS1"/>
    <property type="match status" value="1"/>
</dbReference>
<keyword evidence="5 10" id="KW-0812">Transmembrane</keyword>
<evidence type="ECO:0000256" key="5">
    <source>
        <dbReference type="ARBA" id="ARBA00022692"/>
    </source>
</evidence>
<dbReference type="GO" id="GO:0043001">
    <property type="term" value="P:Golgi to plasma membrane protein transport"/>
    <property type="evidence" value="ECO:0007669"/>
    <property type="project" value="TreeGrafter"/>
</dbReference>
<evidence type="ECO:0000313" key="11">
    <source>
        <dbReference type="EnsemblPlants" id="Bo6g080070.1"/>
    </source>
</evidence>
<evidence type="ECO:0000256" key="1">
    <source>
        <dbReference type="ARBA" id="ARBA00004653"/>
    </source>
</evidence>
<dbReference type="GO" id="GO:0034067">
    <property type="term" value="P:protein localization to Golgi apparatus"/>
    <property type="evidence" value="ECO:0007669"/>
    <property type="project" value="TreeGrafter"/>
</dbReference>
<comment type="subcellular location">
    <subcellularLocation>
        <location evidence="1">Golgi apparatus membrane</location>
        <topology evidence="1">Multi-pass membrane protein</topology>
    </subcellularLocation>
</comment>
<protein>
    <recommendedName>
        <fullName evidence="3">Protein SYS1 homolog</fullName>
    </recommendedName>
</protein>
<evidence type="ECO:0000256" key="3">
    <source>
        <dbReference type="ARBA" id="ARBA00014516"/>
    </source>
</evidence>
<keyword evidence="7 10" id="KW-1133">Transmembrane helix</keyword>
<accession>A0A0D3CVJ1</accession>
<dbReference type="AlphaFoldDB" id="A0A0D3CVJ1"/>
<dbReference type="HOGENOM" id="CLU_081382_2_0_1"/>
<dbReference type="OrthoDB" id="542931at2759"/>
<dbReference type="OMA" id="EYEMVGM"/>
<evidence type="ECO:0000256" key="9">
    <source>
        <dbReference type="ARBA" id="ARBA00023136"/>
    </source>
</evidence>
<dbReference type="Proteomes" id="UP000032141">
    <property type="component" value="Chromosome C6"/>
</dbReference>
<evidence type="ECO:0000256" key="2">
    <source>
        <dbReference type="ARBA" id="ARBA00008160"/>
    </source>
</evidence>
<sequence length="152" mass="17352">MFYGTAVWDPWLIVGQIICLQCSFYLSVGVFMILFLGLRVPRLSLVYFFDYATLTTSTVTGWCVIASFLFTSLAGAVYMIFVVERARKCLDFSATLYIIHLYLCILNGGWPSSMAWWVVNGTGLAVMALLAEYLCIKREQREIPMDRFHSRV</sequence>
<reference evidence="11" key="2">
    <citation type="submission" date="2015-03" db="UniProtKB">
        <authorList>
            <consortium name="EnsemblPlants"/>
        </authorList>
    </citation>
    <scope>IDENTIFICATION</scope>
</reference>
<dbReference type="PANTHER" id="PTHR12952">
    <property type="entry name" value="SYS1"/>
    <property type="match status" value="1"/>
</dbReference>
<dbReference type="InterPro" id="IPR016973">
    <property type="entry name" value="Integral_membrane_SYS1"/>
</dbReference>
<evidence type="ECO:0000256" key="10">
    <source>
        <dbReference type="SAM" id="Phobius"/>
    </source>
</evidence>
<name>A0A0D3CVJ1_BRAOL</name>
<dbReference type="EnsemblPlants" id="Bo6g080070.1">
    <property type="protein sequence ID" value="Bo6g080070.1"/>
    <property type="gene ID" value="Bo6g080070"/>
</dbReference>
<evidence type="ECO:0000256" key="4">
    <source>
        <dbReference type="ARBA" id="ARBA00022448"/>
    </source>
</evidence>
<evidence type="ECO:0000256" key="6">
    <source>
        <dbReference type="ARBA" id="ARBA00022927"/>
    </source>
</evidence>
<dbReference type="GO" id="GO:0000139">
    <property type="term" value="C:Golgi membrane"/>
    <property type="evidence" value="ECO:0007669"/>
    <property type="project" value="UniProtKB-SubCell"/>
</dbReference>
<dbReference type="PIRSF" id="PIRSF031402">
    <property type="entry name" value="SYS1_homologue"/>
    <property type="match status" value="1"/>
</dbReference>
<evidence type="ECO:0000313" key="12">
    <source>
        <dbReference type="Proteomes" id="UP000032141"/>
    </source>
</evidence>
<feature type="transmembrane region" description="Helical" evidence="10">
    <location>
        <begin position="90"/>
        <end position="110"/>
    </location>
</feature>
<feature type="transmembrane region" description="Helical" evidence="10">
    <location>
        <begin position="12"/>
        <end position="39"/>
    </location>
</feature>
<dbReference type="InterPro" id="IPR019185">
    <property type="entry name" value="Integral_membrane_SYS1-rel"/>
</dbReference>
<dbReference type="KEGG" id="boe:106298241"/>
<dbReference type="GO" id="GO:0006895">
    <property type="term" value="P:Golgi to endosome transport"/>
    <property type="evidence" value="ECO:0007669"/>
    <property type="project" value="TreeGrafter"/>
</dbReference>
<keyword evidence="6" id="KW-0653">Protein transport</keyword>
<proteinExistence type="inferred from homology"/>
<organism evidence="11 12">
    <name type="scientific">Brassica oleracea var. oleracea</name>
    <dbReference type="NCBI Taxonomy" id="109376"/>
    <lineage>
        <taxon>Eukaryota</taxon>
        <taxon>Viridiplantae</taxon>
        <taxon>Streptophyta</taxon>
        <taxon>Embryophyta</taxon>
        <taxon>Tracheophyta</taxon>
        <taxon>Spermatophyta</taxon>
        <taxon>Magnoliopsida</taxon>
        <taxon>eudicotyledons</taxon>
        <taxon>Gunneridae</taxon>
        <taxon>Pentapetalae</taxon>
        <taxon>rosids</taxon>
        <taxon>malvids</taxon>
        <taxon>Brassicales</taxon>
        <taxon>Brassicaceae</taxon>
        <taxon>Brassiceae</taxon>
        <taxon>Brassica</taxon>
    </lineage>
</organism>